<keyword evidence="4" id="KW-0238">DNA-binding</keyword>
<dbReference type="Gene3D" id="3.40.640.10">
    <property type="entry name" value="Type I PLP-dependent aspartate aminotransferase-like (Major domain)"/>
    <property type="match status" value="1"/>
</dbReference>
<dbReference type="SMART" id="SM00345">
    <property type="entry name" value="HTH_GNTR"/>
    <property type="match status" value="1"/>
</dbReference>
<proteinExistence type="inferred from homology"/>
<dbReference type="Proteomes" id="UP000007843">
    <property type="component" value="Chromosome"/>
</dbReference>
<dbReference type="SUPFAM" id="SSF53383">
    <property type="entry name" value="PLP-dependent transferases"/>
    <property type="match status" value="1"/>
</dbReference>
<dbReference type="CDD" id="cd00609">
    <property type="entry name" value="AAT_like"/>
    <property type="match status" value="1"/>
</dbReference>
<dbReference type="EMBL" id="CP003218">
    <property type="protein sequence ID" value="AEX04316.1"/>
    <property type="molecule type" value="Genomic_DNA"/>
</dbReference>
<keyword evidence="5" id="KW-0804">Transcription</keyword>
<dbReference type="PROSITE" id="PS50949">
    <property type="entry name" value="HTH_GNTR"/>
    <property type="match status" value="1"/>
</dbReference>
<dbReference type="PATRIC" id="fig|1006551.4.peg.2604"/>
<dbReference type="CDD" id="cd07377">
    <property type="entry name" value="WHTH_GntR"/>
    <property type="match status" value="1"/>
</dbReference>
<evidence type="ECO:0000259" key="6">
    <source>
        <dbReference type="PROSITE" id="PS50949"/>
    </source>
</evidence>
<protein>
    <submittedName>
        <fullName evidence="7">GntR family transcriptional regulator with</fullName>
    </submittedName>
</protein>
<dbReference type="InterPro" id="IPR000524">
    <property type="entry name" value="Tscrpt_reg_HTH_GntR"/>
</dbReference>
<dbReference type="InterPro" id="IPR051446">
    <property type="entry name" value="HTH_trans_reg/aminotransferase"/>
</dbReference>
<evidence type="ECO:0000256" key="4">
    <source>
        <dbReference type="ARBA" id="ARBA00023125"/>
    </source>
</evidence>
<name>A0A0H3H4L5_KLEM8</name>
<dbReference type="Pfam" id="PF00155">
    <property type="entry name" value="Aminotran_1_2"/>
    <property type="match status" value="1"/>
</dbReference>
<evidence type="ECO:0000256" key="1">
    <source>
        <dbReference type="ARBA" id="ARBA00005384"/>
    </source>
</evidence>
<dbReference type="GO" id="GO:0003700">
    <property type="term" value="F:DNA-binding transcription factor activity"/>
    <property type="evidence" value="ECO:0007669"/>
    <property type="project" value="InterPro"/>
</dbReference>
<dbReference type="Gene3D" id="1.10.10.10">
    <property type="entry name" value="Winged helix-like DNA-binding domain superfamily/Winged helix DNA-binding domain"/>
    <property type="match status" value="1"/>
</dbReference>
<dbReference type="InterPro" id="IPR036388">
    <property type="entry name" value="WH-like_DNA-bd_sf"/>
</dbReference>
<organism evidence="7 8">
    <name type="scientific">Klebsiella michiganensis (strain ATCC 8724 / DSM 4798 / JCM 20051 / NBRC 3318 / NRRL B-199 / KCTC 1686 / BUCSAV 143 / CCM 1901)</name>
    <dbReference type="NCBI Taxonomy" id="1006551"/>
    <lineage>
        <taxon>Bacteria</taxon>
        <taxon>Pseudomonadati</taxon>
        <taxon>Pseudomonadota</taxon>
        <taxon>Gammaproteobacteria</taxon>
        <taxon>Enterobacterales</taxon>
        <taxon>Enterobacteriaceae</taxon>
        <taxon>Klebsiella/Raoultella group</taxon>
        <taxon>Klebsiella</taxon>
    </lineage>
</organism>
<dbReference type="SUPFAM" id="SSF46785">
    <property type="entry name" value="Winged helix' DNA-binding domain"/>
    <property type="match status" value="1"/>
</dbReference>
<dbReference type="InterPro" id="IPR015424">
    <property type="entry name" value="PyrdxlP-dep_Trfase"/>
</dbReference>
<dbReference type="RefSeq" id="WP_014228204.1">
    <property type="nucleotide sequence ID" value="NC_016612.1"/>
</dbReference>
<evidence type="ECO:0000313" key="7">
    <source>
        <dbReference type="EMBL" id="AEX04316.1"/>
    </source>
</evidence>
<dbReference type="InterPro" id="IPR036390">
    <property type="entry name" value="WH_DNA-bd_sf"/>
</dbReference>
<dbReference type="PANTHER" id="PTHR46577">
    <property type="entry name" value="HTH-TYPE TRANSCRIPTIONAL REGULATORY PROTEIN GABR"/>
    <property type="match status" value="1"/>
</dbReference>
<dbReference type="PRINTS" id="PR00035">
    <property type="entry name" value="HTHGNTR"/>
</dbReference>
<evidence type="ECO:0000256" key="3">
    <source>
        <dbReference type="ARBA" id="ARBA00023015"/>
    </source>
</evidence>
<evidence type="ECO:0000256" key="5">
    <source>
        <dbReference type="ARBA" id="ARBA00023163"/>
    </source>
</evidence>
<dbReference type="HOGENOM" id="CLU_017584_0_1_6"/>
<dbReference type="GO" id="GO:0030170">
    <property type="term" value="F:pyridoxal phosphate binding"/>
    <property type="evidence" value="ECO:0007669"/>
    <property type="project" value="InterPro"/>
</dbReference>
<dbReference type="Pfam" id="PF00392">
    <property type="entry name" value="GntR"/>
    <property type="match status" value="1"/>
</dbReference>
<gene>
    <name evidence="7" type="ordered locus">KOX_12950</name>
</gene>
<dbReference type="InterPro" id="IPR004839">
    <property type="entry name" value="Aminotransferase_I/II_large"/>
</dbReference>
<evidence type="ECO:0000313" key="8">
    <source>
        <dbReference type="Proteomes" id="UP000007843"/>
    </source>
</evidence>
<accession>A0A0H3H4L5</accession>
<dbReference type="InterPro" id="IPR015421">
    <property type="entry name" value="PyrdxlP-dep_Trfase_major"/>
</dbReference>
<keyword evidence="3" id="KW-0805">Transcription regulation</keyword>
<keyword evidence="2" id="KW-0663">Pyridoxal phosphate</keyword>
<evidence type="ECO:0000256" key="2">
    <source>
        <dbReference type="ARBA" id="ARBA00022898"/>
    </source>
</evidence>
<comment type="similarity">
    <text evidence="1">In the C-terminal section; belongs to the class-I pyridoxal-phosphate-dependent aminotransferase family.</text>
</comment>
<dbReference type="AlphaFoldDB" id="A0A0H3H4L5"/>
<dbReference type="KEGG" id="kox:KOX_12950"/>
<dbReference type="PANTHER" id="PTHR46577:SF1">
    <property type="entry name" value="HTH-TYPE TRANSCRIPTIONAL REGULATORY PROTEIN GABR"/>
    <property type="match status" value="1"/>
</dbReference>
<sequence>MNIPDDAFFALLEQALRGRGGGTLQRTLYQTLREAILQGALAGDSRLPGSRAMAQRLGLSRNTVNGALEQLAIEGYLLRSRQGTSVAPLGTQGEGDVEARHIVLPEYLQGLPAAIHRDSPTLLFTPGMPAVNYFPLSIWRRLLDRVLREEGSALLGYGDAQGELVLRKTIARHLALSRGIRCEASQIVITEGALEGVDLCTHLLSVAGDTAWVEDPGYPGAKSIFLKSGLHIEGVPVDHEGMRFDSHNDSEAPRLIFTSPSHQYPCGAVMSAGRRLALLEYARRHDSWIIEDDYDSEFRYSGEPIPAMLGMARQAPVVYLGTFSKTLFPALRIGFMVMPPALAEAARGAIGSLLRGGHRAEQRALALFIEEGHYARHLAAMRRLYRKRQQQLREILAQELRHPYELFGGEGGLHLTVAIDNVDDLAIVQQARRFQLAPGALSRFYLDVKTARSGFVLGYGNTSASHFRAAVRTLNRLIALDRRG</sequence>
<dbReference type="GO" id="GO:0003677">
    <property type="term" value="F:DNA binding"/>
    <property type="evidence" value="ECO:0007669"/>
    <property type="project" value="UniProtKB-KW"/>
</dbReference>
<reference evidence="7 8" key="1">
    <citation type="journal article" date="2012" name="J. Bacteriol.">
        <title>Complete genome sequence of Klebsiella oxytoca KCTC 1686, used in production of 2,3-butanediol.</title>
        <authorList>
            <person name="Shin S.H."/>
            <person name="Kim S."/>
            <person name="Kim J.Y."/>
            <person name="Lee S."/>
            <person name="Um Y."/>
            <person name="Oh M.K."/>
            <person name="Kim Y.R."/>
            <person name="Lee J."/>
            <person name="Yang K.S."/>
        </authorList>
    </citation>
    <scope>NUCLEOTIDE SEQUENCE [LARGE SCALE GENOMIC DNA]</scope>
    <source>
        <strain evidence="8">ATCC 8724 / DSM 4798 / JCM 20051 / NBRC 3318 / NRRL B-199 / KCTC 1686</strain>
    </source>
</reference>
<feature type="domain" description="HTH gntR-type" evidence="6">
    <location>
        <begin position="22"/>
        <end position="89"/>
    </location>
</feature>